<proteinExistence type="predicted"/>
<evidence type="ECO:0000256" key="5">
    <source>
        <dbReference type="SAM" id="Phobius"/>
    </source>
</evidence>
<dbReference type="GO" id="GO:0046873">
    <property type="term" value="F:metal ion transmembrane transporter activity"/>
    <property type="evidence" value="ECO:0007669"/>
    <property type="project" value="InterPro"/>
</dbReference>
<comment type="subcellular location">
    <subcellularLocation>
        <location evidence="1">Membrane</location>
        <topology evidence="1">Multi-pass membrane protein</topology>
    </subcellularLocation>
</comment>
<feature type="transmembrane region" description="Helical" evidence="5">
    <location>
        <begin position="297"/>
        <end position="319"/>
    </location>
</feature>
<keyword evidence="2 5" id="KW-0812">Transmembrane</keyword>
<sequence>MQTPSEKPTLDSVSPVSTWQSKLHALGPGILLSSAAVGGSHLIASTQAGALYGWQLAIIIILANLLKYPFFRFGVHYTLDSGKTLVEGYAERSRIYLWVFFALNIASSTISSGALALITAVILKMAFPAADLPVNLLAGSVMAATLLIVLLGHYRVLDKVTKAIMFSLTLATLAAVIIAAGQGAQKVPDFIEPSPWNMASFAFIVALMGWMPAPLEVTAINSMWVTAKQKLDPANYRDAMWDFHVGYIVSAVLAIIFLALGALVQYGNGEEVKLAGGAYIGQLINMYASTIGDWSRLLVAFIAFACMFGTTITVVDGYGRVNAEALRVMLKQPKLNMRMVGLWTCWPAFSGMAVILWFNSALGEMLKFAMISAFLTAPVFAWLNYRLVKNSDKHAVSGGMNFLAMLGFVYLVGFAIVFVLNLSGILV</sequence>
<feature type="transmembrane region" description="Helical" evidence="5">
    <location>
        <begin position="365"/>
        <end position="383"/>
    </location>
</feature>
<organism evidence="6 7">
    <name type="scientific">Neisseria weaveri</name>
    <dbReference type="NCBI Taxonomy" id="28091"/>
    <lineage>
        <taxon>Bacteria</taxon>
        <taxon>Pseudomonadati</taxon>
        <taxon>Pseudomonadota</taxon>
        <taxon>Betaproteobacteria</taxon>
        <taxon>Neisseriales</taxon>
        <taxon>Neisseriaceae</taxon>
        <taxon>Neisseria</taxon>
    </lineage>
</organism>
<protein>
    <submittedName>
        <fullName evidence="6">Membrane protein</fullName>
    </submittedName>
</protein>
<dbReference type="EMBL" id="LR134533">
    <property type="protein sequence ID" value="VEJ51449.1"/>
    <property type="molecule type" value="Genomic_DNA"/>
</dbReference>
<feature type="transmembrane region" description="Helical" evidence="5">
    <location>
        <begin position="340"/>
        <end position="359"/>
    </location>
</feature>
<keyword evidence="4 5" id="KW-0472">Membrane</keyword>
<feature type="transmembrane region" description="Helical" evidence="5">
    <location>
        <begin position="95"/>
        <end position="122"/>
    </location>
</feature>
<dbReference type="STRING" id="28091.SAMEA3174300_01962"/>
<feature type="transmembrane region" description="Helical" evidence="5">
    <location>
        <begin position="245"/>
        <end position="264"/>
    </location>
</feature>
<dbReference type="InterPro" id="IPR001046">
    <property type="entry name" value="NRAMP_fam"/>
</dbReference>
<dbReference type="OrthoDB" id="4858698at2"/>
<accession>A0A3S4Z9M5</accession>
<evidence type="ECO:0000313" key="7">
    <source>
        <dbReference type="Proteomes" id="UP000272771"/>
    </source>
</evidence>
<dbReference type="GO" id="GO:0016020">
    <property type="term" value="C:membrane"/>
    <property type="evidence" value="ECO:0007669"/>
    <property type="project" value="UniProtKB-SubCell"/>
</dbReference>
<evidence type="ECO:0000256" key="4">
    <source>
        <dbReference type="ARBA" id="ARBA00023136"/>
    </source>
</evidence>
<evidence type="ECO:0000256" key="1">
    <source>
        <dbReference type="ARBA" id="ARBA00004141"/>
    </source>
</evidence>
<evidence type="ECO:0000313" key="6">
    <source>
        <dbReference type="EMBL" id="VEJ51449.1"/>
    </source>
</evidence>
<feature type="transmembrane region" description="Helical" evidence="5">
    <location>
        <begin position="52"/>
        <end position="75"/>
    </location>
</feature>
<feature type="transmembrane region" description="Helical" evidence="5">
    <location>
        <begin position="163"/>
        <end position="181"/>
    </location>
</feature>
<gene>
    <name evidence="6" type="ORF">NCTC12742_01337</name>
</gene>
<dbReference type="RefSeq" id="WP_004282429.1">
    <property type="nucleotide sequence ID" value="NZ_CAUJRG010000011.1"/>
</dbReference>
<reference evidence="6 7" key="1">
    <citation type="submission" date="2018-12" db="EMBL/GenBank/DDBJ databases">
        <authorList>
            <consortium name="Pathogen Informatics"/>
        </authorList>
    </citation>
    <scope>NUCLEOTIDE SEQUENCE [LARGE SCALE GENOMIC DNA]</scope>
    <source>
        <strain evidence="6 7">NCTC12742</strain>
    </source>
</reference>
<name>A0A3S4Z9M5_9NEIS</name>
<keyword evidence="3 5" id="KW-1133">Transmembrane helix</keyword>
<evidence type="ECO:0000256" key="3">
    <source>
        <dbReference type="ARBA" id="ARBA00022989"/>
    </source>
</evidence>
<feature type="transmembrane region" description="Helical" evidence="5">
    <location>
        <begin position="403"/>
        <end position="426"/>
    </location>
</feature>
<dbReference type="AlphaFoldDB" id="A0A3S4Z9M5"/>
<evidence type="ECO:0000256" key="2">
    <source>
        <dbReference type="ARBA" id="ARBA00022692"/>
    </source>
</evidence>
<feature type="transmembrane region" description="Helical" evidence="5">
    <location>
        <begin position="201"/>
        <end position="224"/>
    </location>
</feature>
<keyword evidence="7" id="KW-1185">Reference proteome</keyword>
<dbReference type="Pfam" id="PF01566">
    <property type="entry name" value="Nramp"/>
    <property type="match status" value="1"/>
</dbReference>
<feature type="transmembrane region" description="Helical" evidence="5">
    <location>
        <begin position="134"/>
        <end position="151"/>
    </location>
</feature>
<dbReference type="Proteomes" id="UP000272771">
    <property type="component" value="Chromosome"/>
</dbReference>